<dbReference type="AlphaFoldDB" id="A0A1G2DFE1"/>
<evidence type="ECO:0000313" key="2">
    <source>
        <dbReference type="EMBL" id="OGZ12355.1"/>
    </source>
</evidence>
<proteinExistence type="predicted"/>
<protein>
    <submittedName>
        <fullName evidence="2">Uncharacterized protein</fullName>
    </submittedName>
</protein>
<feature type="region of interest" description="Disordered" evidence="1">
    <location>
        <begin position="1"/>
        <end position="23"/>
    </location>
</feature>
<dbReference type="Proteomes" id="UP000178636">
    <property type="component" value="Unassembled WGS sequence"/>
</dbReference>
<reference evidence="2 3" key="1">
    <citation type="journal article" date="2016" name="Nat. Commun.">
        <title>Thousands of microbial genomes shed light on interconnected biogeochemical processes in an aquifer system.</title>
        <authorList>
            <person name="Anantharaman K."/>
            <person name="Brown C.T."/>
            <person name="Hug L.A."/>
            <person name="Sharon I."/>
            <person name="Castelle C.J."/>
            <person name="Probst A.J."/>
            <person name="Thomas B.C."/>
            <person name="Singh A."/>
            <person name="Wilkins M.J."/>
            <person name="Karaoz U."/>
            <person name="Brodie E.L."/>
            <person name="Williams K.H."/>
            <person name="Hubbard S.S."/>
            <person name="Banfield J.F."/>
        </authorList>
    </citation>
    <scope>NUCLEOTIDE SEQUENCE [LARGE SCALE GENOMIC DNA]</scope>
</reference>
<accession>A0A1G2DFE1</accession>
<feature type="compositionally biased region" description="Basic and acidic residues" evidence="1">
    <location>
        <begin position="1"/>
        <end position="16"/>
    </location>
</feature>
<name>A0A1G2DFE1_9BACT</name>
<evidence type="ECO:0000256" key="1">
    <source>
        <dbReference type="SAM" id="MobiDB-lite"/>
    </source>
</evidence>
<dbReference type="STRING" id="1798664.A3C93_03525"/>
<dbReference type="EMBL" id="MHLO01000020">
    <property type="protein sequence ID" value="OGZ12355.1"/>
    <property type="molecule type" value="Genomic_DNA"/>
</dbReference>
<comment type="caution">
    <text evidence="2">The sequence shown here is derived from an EMBL/GenBank/DDBJ whole genome shotgun (WGS) entry which is preliminary data.</text>
</comment>
<feature type="region of interest" description="Disordered" evidence="1">
    <location>
        <begin position="202"/>
        <end position="233"/>
    </location>
</feature>
<evidence type="ECO:0000313" key="3">
    <source>
        <dbReference type="Proteomes" id="UP000178636"/>
    </source>
</evidence>
<organism evidence="2 3">
    <name type="scientific">Candidatus Lloydbacteria bacterium RIFCSPHIGHO2_02_FULL_54_17</name>
    <dbReference type="NCBI Taxonomy" id="1798664"/>
    <lineage>
        <taxon>Bacteria</taxon>
        <taxon>Candidatus Lloydiibacteriota</taxon>
    </lineage>
</organism>
<sequence length="233" mass="26378">MTEKAPTDNAPEHTPEEIADLNASREAYAQVVERAADKETGITGAVQSLFRELRGAKLSEEMSEDGQYLMLLDAERENAMRDPVAGKLMFGRPTRLYLEQQRGSYLQHKVRNAGAHPHHANIDGVQHSWEGVVKGVPARFSYIDFPLGLHADIPQNEQIIDVAGEIDGVQISKEDTLRLIEEFRRIANYQANDVETLRRARRSEELKERQAHLESTEPQKSEDALRRLGLEQK</sequence>
<gene>
    <name evidence="2" type="ORF">A3C93_03525</name>
</gene>